<dbReference type="EMBL" id="AP018732">
    <property type="protein sequence ID" value="BBE41799.1"/>
    <property type="molecule type" value="Genomic_DNA"/>
</dbReference>
<evidence type="ECO:0000256" key="2">
    <source>
        <dbReference type="ARBA" id="ARBA00022490"/>
    </source>
</evidence>
<keyword evidence="5 8" id="KW-0479">Metal-binding</keyword>
<accession>A0A4P2VBB0</accession>
<feature type="binding site" evidence="8">
    <location>
        <position position="8"/>
    </location>
    <ligand>
        <name>Zn(2+)</name>
        <dbReference type="ChEBI" id="CHEBI:29105"/>
    </ligand>
</feature>
<keyword evidence="4 8" id="KW-0548">Nucleotidyltransferase</keyword>
<dbReference type="InterPro" id="IPR023464">
    <property type="entry name" value="Rpo12"/>
</dbReference>
<evidence type="ECO:0000256" key="8">
    <source>
        <dbReference type="HAMAP-Rule" id="MF_00615"/>
    </source>
</evidence>
<evidence type="ECO:0000313" key="9">
    <source>
        <dbReference type="EMBL" id="BBE41799.1"/>
    </source>
</evidence>
<evidence type="ECO:0000313" key="10">
    <source>
        <dbReference type="Proteomes" id="UP000509448"/>
    </source>
</evidence>
<dbReference type="HAMAP" id="MF_00615">
    <property type="entry name" value="RNApol_arch_Rpo12"/>
    <property type="match status" value="1"/>
</dbReference>
<dbReference type="GO" id="GO:0003677">
    <property type="term" value="F:DNA binding"/>
    <property type="evidence" value="ECO:0007669"/>
    <property type="project" value="InterPro"/>
</dbReference>
<comment type="function">
    <text evidence="8">DNA-dependent RNA polymerase (RNAP) catalyzes the transcription of DNA into RNA using the four ribonucleoside triphosphates as substrates.</text>
</comment>
<feature type="binding site" evidence="8">
    <location>
        <position position="27"/>
    </location>
    <ligand>
        <name>Zn(2+)</name>
        <dbReference type="ChEBI" id="CHEBI:29105"/>
    </ligand>
</feature>
<gene>
    <name evidence="8" type="primary">rpo12</name>
    <name evidence="8" type="synonym">rpoP</name>
    <name evidence="9" type="ORF">NAS2_0409</name>
</gene>
<sequence length="46" mass="5335">MVYECVRCGARVTKRELDSYLSVKCICGYRVFRKVRPEVVKQVPAV</sequence>
<evidence type="ECO:0000256" key="3">
    <source>
        <dbReference type="ARBA" id="ARBA00022679"/>
    </source>
</evidence>
<evidence type="ECO:0000256" key="4">
    <source>
        <dbReference type="ARBA" id="ARBA00022695"/>
    </source>
</evidence>
<evidence type="ECO:0000256" key="7">
    <source>
        <dbReference type="ARBA" id="ARBA00023163"/>
    </source>
</evidence>
<dbReference type="EC" id="2.7.7.6" evidence="8"/>
<dbReference type="GO" id="GO:0003899">
    <property type="term" value="F:DNA-directed RNA polymerase activity"/>
    <property type="evidence" value="ECO:0007669"/>
    <property type="project" value="UniProtKB-UniRule"/>
</dbReference>
<dbReference type="KEGG" id="ccai:NAS2_0409"/>
<comment type="subunit">
    <text evidence="8">Part of the RNA polymerase complex.</text>
</comment>
<dbReference type="SUPFAM" id="SSF63393">
    <property type="entry name" value="RNA polymerase subunits"/>
    <property type="match status" value="1"/>
</dbReference>
<dbReference type="SMART" id="SM00659">
    <property type="entry name" value="RPOLCX"/>
    <property type="match status" value="1"/>
</dbReference>
<dbReference type="InterPro" id="IPR006591">
    <property type="entry name" value="RNAP_P/RPABC4"/>
</dbReference>
<proteinExistence type="inferred from homology"/>
<dbReference type="Gene3D" id="2.20.28.30">
    <property type="entry name" value="RNA polymerase ii, chain L"/>
    <property type="match status" value="1"/>
</dbReference>
<comment type="similarity">
    <text evidence="8">Belongs to the archaeal Rpo12/eukaryotic RPC10 RNA polymerase subunit family.</text>
</comment>
<reference evidence="9 10" key="1">
    <citation type="journal article" date="2019" name="ISME J.">
        <title>Isolation and characterization of a thermophilic sulfur- and iron-reducing thaumarchaeote from a terrestrial acidic hot spring.</title>
        <authorList>
            <person name="Kato S."/>
            <person name="Itoh T."/>
            <person name="Yuki M."/>
            <person name="Nagamori M."/>
            <person name="Ohnishi M."/>
            <person name="Uematsu K."/>
            <person name="Suzuki K."/>
            <person name="Takashina T."/>
            <person name="Ohkuma M."/>
        </authorList>
    </citation>
    <scope>NUCLEOTIDE SEQUENCE [LARGE SCALE GENOMIC DNA]</scope>
    <source>
        <strain evidence="9 10">NAS-02</strain>
    </source>
</reference>
<dbReference type="InterPro" id="IPR029040">
    <property type="entry name" value="RPABC4/Spt4"/>
</dbReference>
<evidence type="ECO:0000256" key="5">
    <source>
        <dbReference type="ARBA" id="ARBA00022723"/>
    </source>
</evidence>
<evidence type="ECO:0000256" key="1">
    <source>
        <dbReference type="ARBA" id="ARBA00022478"/>
    </source>
</evidence>
<comment type="cofactor">
    <cofactor evidence="8">
        <name>Zn(2+)</name>
        <dbReference type="ChEBI" id="CHEBI:29105"/>
    </cofactor>
    <text evidence="8">Binds 1 zinc ion.</text>
</comment>
<keyword evidence="3 8" id="KW-0808">Transferase</keyword>
<dbReference type="GO" id="GO:0005737">
    <property type="term" value="C:cytoplasm"/>
    <property type="evidence" value="ECO:0007669"/>
    <property type="project" value="UniProtKB-SubCell"/>
</dbReference>
<dbReference type="GO" id="GO:0000428">
    <property type="term" value="C:DNA-directed RNA polymerase complex"/>
    <property type="evidence" value="ECO:0007669"/>
    <property type="project" value="UniProtKB-KW"/>
</dbReference>
<dbReference type="GO" id="GO:0006351">
    <property type="term" value="P:DNA-templated transcription"/>
    <property type="evidence" value="ECO:0007669"/>
    <property type="project" value="UniProtKB-UniRule"/>
</dbReference>
<keyword evidence="10" id="KW-1185">Reference proteome</keyword>
<dbReference type="Proteomes" id="UP000509448">
    <property type="component" value="Chromosome"/>
</dbReference>
<feature type="binding site" evidence="8">
    <location>
        <position position="25"/>
    </location>
    <ligand>
        <name>Zn(2+)</name>
        <dbReference type="ChEBI" id="CHEBI:29105"/>
    </ligand>
</feature>
<comment type="subcellular location">
    <subcellularLocation>
        <location evidence="8">Cytoplasm</location>
    </subcellularLocation>
</comment>
<comment type="catalytic activity">
    <reaction evidence="8">
        <text>RNA(n) + a ribonucleoside 5'-triphosphate = RNA(n+1) + diphosphate</text>
        <dbReference type="Rhea" id="RHEA:21248"/>
        <dbReference type="Rhea" id="RHEA-COMP:14527"/>
        <dbReference type="Rhea" id="RHEA-COMP:17342"/>
        <dbReference type="ChEBI" id="CHEBI:33019"/>
        <dbReference type="ChEBI" id="CHEBI:61557"/>
        <dbReference type="ChEBI" id="CHEBI:140395"/>
        <dbReference type="EC" id="2.7.7.6"/>
    </reaction>
</comment>
<keyword evidence="1 8" id="KW-0240">DNA-directed RNA polymerase</keyword>
<organism evidence="9 10">
    <name type="scientific">Conexivisphaera calida</name>
    <dbReference type="NCBI Taxonomy" id="1874277"/>
    <lineage>
        <taxon>Archaea</taxon>
        <taxon>Nitrososphaerota</taxon>
        <taxon>Conexivisphaeria</taxon>
        <taxon>Conexivisphaerales</taxon>
        <taxon>Conexivisphaeraceae</taxon>
        <taxon>Conexivisphaera</taxon>
    </lineage>
</organism>
<protein>
    <recommendedName>
        <fullName evidence="8">DNA-directed RNA polymerase subunit Rpo12</fullName>
        <ecNumber evidence="8">2.7.7.6</ecNumber>
    </recommendedName>
    <alternativeName>
        <fullName evidence="8">DNA-directed RNA polymerase subunit P</fullName>
    </alternativeName>
</protein>
<name>A0A4P2VBB0_9ARCH</name>
<dbReference type="GO" id="GO:0008270">
    <property type="term" value="F:zinc ion binding"/>
    <property type="evidence" value="ECO:0007669"/>
    <property type="project" value="UniProtKB-UniRule"/>
</dbReference>
<keyword evidence="7 8" id="KW-0804">Transcription</keyword>
<dbReference type="AlphaFoldDB" id="A0A4P2VBB0"/>
<keyword evidence="2 8" id="KW-0963">Cytoplasm</keyword>
<keyword evidence="6 8" id="KW-0862">Zinc</keyword>
<evidence type="ECO:0000256" key="6">
    <source>
        <dbReference type="ARBA" id="ARBA00022833"/>
    </source>
</evidence>